<feature type="signal peptide" evidence="1">
    <location>
        <begin position="1"/>
        <end position="18"/>
    </location>
</feature>
<evidence type="ECO:0000256" key="1">
    <source>
        <dbReference type="SAM" id="SignalP"/>
    </source>
</evidence>
<gene>
    <name evidence="2" type="ORF">EHUX00137_LOCUS27281</name>
</gene>
<dbReference type="PANTHER" id="PTHR34044:SF1">
    <property type="entry name" value="NUCLEAR PROTEIN"/>
    <property type="match status" value="1"/>
</dbReference>
<feature type="chain" id="PRO_5031259561" evidence="1">
    <location>
        <begin position="19"/>
        <end position="348"/>
    </location>
</feature>
<protein>
    <submittedName>
        <fullName evidence="2">Uncharacterized protein</fullName>
    </submittedName>
</protein>
<name>A0A7S3WN47_EMIHU</name>
<dbReference type="PANTHER" id="PTHR34044">
    <property type="entry name" value="NUCLEAR PROTEIN"/>
    <property type="match status" value="1"/>
</dbReference>
<keyword evidence="1" id="KW-0732">Signal</keyword>
<evidence type="ECO:0000313" key="2">
    <source>
        <dbReference type="EMBL" id="CAE0565554.1"/>
    </source>
</evidence>
<organism evidence="2">
    <name type="scientific">Emiliania huxleyi</name>
    <name type="common">Coccolithophore</name>
    <name type="synonym">Pontosphaera huxleyi</name>
    <dbReference type="NCBI Taxonomy" id="2903"/>
    <lineage>
        <taxon>Eukaryota</taxon>
        <taxon>Haptista</taxon>
        <taxon>Haptophyta</taxon>
        <taxon>Prymnesiophyceae</taxon>
        <taxon>Isochrysidales</taxon>
        <taxon>Noelaerhabdaceae</taxon>
        <taxon>Emiliania</taxon>
    </lineage>
</organism>
<dbReference type="EMBL" id="HBIR01035003">
    <property type="protein sequence ID" value="CAE0565554.1"/>
    <property type="molecule type" value="Transcribed_RNA"/>
</dbReference>
<reference evidence="2" key="1">
    <citation type="submission" date="2021-01" db="EMBL/GenBank/DDBJ databases">
        <authorList>
            <person name="Corre E."/>
            <person name="Pelletier E."/>
            <person name="Niang G."/>
            <person name="Scheremetjew M."/>
            <person name="Finn R."/>
            <person name="Kale V."/>
            <person name="Holt S."/>
            <person name="Cochrane G."/>
            <person name="Meng A."/>
            <person name="Brown T."/>
            <person name="Cohen L."/>
        </authorList>
    </citation>
    <scope>NUCLEOTIDE SEQUENCE</scope>
    <source>
        <strain evidence="2">379</strain>
    </source>
</reference>
<proteinExistence type="predicted"/>
<accession>A0A7S3WN47</accession>
<sequence>MLLVSLAAGCLLATSALQRSPPARRRCSRSRLPTLQVNSDSRATQEYFDFLLGKTEIEPTEDQPSVIVGGGKIGEMLREFGERRGFEDVVLGRGEAIPAGHPGPVYLAVPAAELDAAIELCPEEKRDDLVFLSDGQLEPLFQRHGLYGPCQASLWLALMRRGGKPVDGRVTDLSGTTDGLSRVHGKWSGAFAMRMGTGGILCREANQRDARRTTLEKLVFVTAYNLVGAAHGGLSMGEVAGKHGEEVGAMCRELASFVRYTLSVSLFSGLDDRLADYARTMEFLPTRLDAGAFPFTSGYFYRYTKMAGTRTTPAGIKVEIPDTTPLHTEYLLEARDRGLVGKELLDAA</sequence>
<dbReference type="AlphaFoldDB" id="A0A7S3WN47"/>